<feature type="binding site" evidence="7">
    <location>
        <begin position="223"/>
        <end position="224"/>
    </location>
    <ligand>
        <name>substrate</name>
    </ligand>
</feature>
<evidence type="ECO:0000259" key="9">
    <source>
        <dbReference type="Pfam" id="PF01979"/>
    </source>
</evidence>
<dbReference type="PIRSF" id="PIRSF038994">
    <property type="entry name" value="NagA"/>
    <property type="match status" value="1"/>
</dbReference>
<proteinExistence type="inferred from homology"/>
<dbReference type="NCBIfam" id="TIGR00221">
    <property type="entry name" value="nagA"/>
    <property type="match status" value="1"/>
</dbReference>
<dbReference type="CDD" id="cd00854">
    <property type="entry name" value="NagA"/>
    <property type="match status" value="1"/>
</dbReference>
<comment type="caution">
    <text evidence="10">The sequence shown here is derived from an EMBL/GenBank/DDBJ whole genome shotgun (WGS) entry which is preliminary data.</text>
</comment>
<dbReference type="Gene3D" id="3.20.20.140">
    <property type="entry name" value="Metal-dependent hydrolases"/>
    <property type="match status" value="1"/>
</dbReference>
<feature type="binding site" evidence="7">
    <location>
        <position position="231"/>
    </location>
    <ligand>
        <name>substrate</name>
    </ligand>
</feature>
<dbReference type="GO" id="GO:0008448">
    <property type="term" value="F:N-acetylglucosamine-6-phosphate deacetylase activity"/>
    <property type="evidence" value="ECO:0007669"/>
    <property type="project" value="InterPro"/>
</dbReference>
<feature type="binding site" evidence="7">
    <location>
        <position position="255"/>
    </location>
    <ligand>
        <name>substrate</name>
    </ligand>
</feature>
<accession>A0A1Y4DHX7</accession>
<organism evidence="10 11">
    <name type="scientific">Candidatus Avelusimicrobium gallicola</name>
    <dbReference type="NCBI Taxonomy" id="2562704"/>
    <lineage>
        <taxon>Bacteria</taxon>
        <taxon>Pseudomonadati</taxon>
        <taxon>Elusimicrobiota</taxon>
        <taxon>Elusimicrobia</taxon>
        <taxon>Elusimicrobiales</taxon>
        <taxon>Elusimicrobiaceae</taxon>
        <taxon>Candidatus Avelusimicrobium</taxon>
    </lineage>
</organism>
<dbReference type="PANTHER" id="PTHR11113">
    <property type="entry name" value="N-ACETYLGLUCOSAMINE-6-PHOSPHATE DEACETYLASE"/>
    <property type="match status" value="1"/>
</dbReference>
<feature type="active site" description="Proton donor/acceptor" evidence="6">
    <location>
        <position position="278"/>
    </location>
</feature>
<dbReference type="RefSeq" id="WP_087286260.1">
    <property type="nucleotide sequence ID" value="NZ_NFJD01000001.1"/>
</dbReference>
<feature type="binding site" evidence="7">
    <location>
        <position position="144"/>
    </location>
    <ligand>
        <name>substrate</name>
    </ligand>
</feature>
<feature type="binding site" evidence="8">
    <location>
        <position position="199"/>
    </location>
    <ligand>
        <name>Zn(2+)</name>
        <dbReference type="ChEBI" id="CHEBI:29105"/>
    </ligand>
</feature>
<evidence type="ECO:0000256" key="4">
    <source>
        <dbReference type="ARBA" id="ARBA00023277"/>
    </source>
</evidence>
<evidence type="ECO:0000256" key="5">
    <source>
        <dbReference type="PIRNR" id="PIRNR038994"/>
    </source>
</evidence>
<dbReference type="AlphaFoldDB" id="A0A1Y4DHX7"/>
<evidence type="ECO:0000256" key="1">
    <source>
        <dbReference type="ARBA" id="ARBA00010716"/>
    </source>
</evidence>
<feature type="domain" description="Amidohydrolase-related" evidence="9">
    <location>
        <begin position="56"/>
        <end position="381"/>
    </location>
</feature>
<evidence type="ECO:0000256" key="3">
    <source>
        <dbReference type="ARBA" id="ARBA00022801"/>
    </source>
</evidence>
<evidence type="ECO:0000256" key="7">
    <source>
        <dbReference type="PIRSR" id="PIRSR038994-2"/>
    </source>
</evidence>
<reference evidence="11" key="1">
    <citation type="submission" date="2017-04" db="EMBL/GenBank/DDBJ databases">
        <title>Function of individual gut microbiota members based on whole genome sequencing of pure cultures obtained from chicken caecum.</title>
        <authorList>
            <person name="Medvecky M."/>
            <person name="Cejkova D."/>
            <person name="Polansky O."/>
            <person name="Karasova D."/>
            <person name="Kubasova T."/>
            <person name="Cizek A."/>
            <person name="Rychlik I."/>
        </authorList>
    </citation>
    <scope>NUCLEOTIDE SEQUENCE [LARGE SCALE GENOMIC DNA]</scope>
    <source>
        <strain evidence="11">An273</strain>
    </source>
</reference>
<dbReference type="InterPro" id="IPR006680">
    <property type="entry name" value="Amidohydro-rel"/>
</dbReference>
<keyword evidence="4 5" id="KW-0119">Carbohydrate metabolism</keyword>
<feature type="binding site" evidence="7">
    <location>
        <begin position="312"/>
        <end position="314"/>
    </location>
    <ligand>
        <name>substrate</name>
    </ligand>
</feature>
<dbReference type="Proteomes" id="UP000196368">
    <property type="component" value="Unassembled WGS sequence"/>
</dbReference>
<evidence type="ECO:0000256" key="8">
    <source>
        <dbReference type="PIRSR" id="PIRSR038994-3"/>
    </source>
</evidence>
<keyword evidence="11" id="KW-1185">Reference proteome</keyword>
<keyword evidence="3 5" id="KW-0378">Hydrolase</keyword>
<dbReference type="PANTHER" id="PTHR11113:SF14">
    <property type="entry name" value="N-ACETYLGLUCOSAMINE-6-PHOSPHATE DEACETYLASE"/>
    <property type="match status" value="1"/>
</dbReference>
<dbReference type="Pfam" id="PF01979">
    <property type="entry name" value="Amidohydro_1"/>
    <property type="match status" value="1"/>
</dbReference>
<dbReference type="Gene3D" id="2.30.40.10">
    <property type="entry name" value="Urease, subunit C, domain 1"/>
    <property type="match status" value="1"/>
</dbReference>
<keyword evidence="2 8" id="KW-0479">Metal-binding</keyword>
<dbReference type="SUPFAM" id="SSF51556">
    <property type="entry name" value="Metallo-dependent hydrolases"/>
    <property type="match status" value="1"/>
</dbReference>
<dbReference type="GO" id="GO:0006046">
    <property type="term" value="P:N-acetylglucosamine catabolic process"/>
    <property type="evidence" value="ECO:0007669"/>
    <property type="project" value="TreeGrafter"/>
</dbReference>
<feature type="binding site" evidence="8">
    <location>
        <position position="133"/>
    </location>
    <ligand>
        <name>Zn(2+)</name>
        <dbReference type="ChEBI" id="CHEBI:29105"/>
    </ligand>
</feature>
<evidence type="ECO:0000313" key="11">
    <source>
        <dbReference type="Proteomes" id="UP000196368"/>
    </source>
</evidence>
<evidence type="ECO:0000256" key="6">
    <source>
        <dbReference type="PIRSR" id="PIRSR038994-1"/>
    </source>
</evidence>
<dbReference type="OrthoDB" id="9776488at2"/>
<dbReference type="EMBL" id="NFJD01000001">
    <property type="protein sequence ID" value="OUO57269.1"/>
    <property type="molecule type" value="Genomic_DNA"/>
</dbReference>
<comment type="similarity">
    <text evidence="1 5">Belongs to the metallo-dependent hydrolases superfamily. NagA family.</text>
</comment>
<sequence length="387" mass="41278">MNDFLITPVCAVTPQDTLQQAAIWIQNGHIFRILDAEELPPQAQQLPRIEAKGCVAIAGFIDLHIHGFAGFGPELADPQALLNMSEALAQTGVCAFCPTLYCAKPAEMEKLLRKLRPAVGLETGAKIIGFHLEGPFISPKKPGVMKPQDIAPADLKAFQKICEAGDGTIVSVTLAPELPGIEPVIDYAKQNGILLQAGHTNATYDEFLLGAARGVTHVTHLFNAMSPFNHREPGVAGAALMHPGISCELIADGVHVHPDIVSFLRTVKPIEKIIAITDALLPTGQKEGPFLANAEEVVFKGGVWRRRKDGVIAGSALTMAQAFKTLLDCGYTLPQAAACTSSNAARLIGLSKYGALEEGASADIVLLNASFEPEKVFLRGQMRVPAD</sequence>
<protein>
    <submittedName>
        <fullName evidence="10">N-acetylglucosamine-6-phosphate deacetylase</fullName>
    </submittedName>
</protein>
<dbReference type="InterPro" id="IPR032466">
    <property type="entry name" value="Metal_Hydrolase"/>
</dbReference>
<name>A0A1Y4DHX7_9BACT</name>
<feature type="binding site" evidence="8">
    <location>
        <position position="220"/>
    </location>
    <ligand>
        <name>Zn(2+)</name>
        <dbReference type="ChEBI" id="CHEBI:29105"/>
    </ligand>
</feature>
<comment type="cofactor">
    <cofactor evidence="8">
        <name>a divalent metal cation</name>
        <dbReference type="ChEBI" id="CHEBI:60240"/>
    </cofactor>
    <text evidence="8">Binds 1 divalent metal cation per subunit.</text>
</comment>
<evidence type="ECO:0000313" key="10">
    <source>
        <dbReference type="EMBL" id="OUO57269.1"/>
    </source>
</evidence>
<evidence type="ECO:0000256" key="2">
    <source>
        <dbReference type="ARBA" id="ARBA00022723"/>
    </source>
</evidence>
<dbReference type="SUPFAM" id="SSF51338">
    <property type="entry name" value="Composite domain of metallo-dependent hydrolases"/>
    <property type="match status" value="1"/>
</dbReference>
<dbReference type="InterPro" id="IPR011059">
    <property type="entry name" value="Metal-dep_hydrolase_composite"/>
</dbReference>
<dbReference type="GO" id="GO:0046872">
    <property type="term" value="F:metal ion binding"/>
    <property type="evidence" value="ECO:0007669"/>
    <property type="project" value="UniProtKB-KW"/>
</dbReference>
<dbReference type="InterPro" id="IPR003764">
    <property type="entry name" value="GlcNAc_6-P_deAcase"/>
</dbReference>
<gene>
    <name evidence="10" type="ORF">B5F75_00370</name>
</gene>